<organism evidence="1 2">
    <name type="scientific">Sphingomonas tagetis</name>
    <dbReference type="NCBI Taxonomy" id="2949092"/>
    <lineage>
        <taxon>Bacteria</taxon>
        <taxon>Pseudomonadati</taxon>
        <taxon>Pseudomonadota</taxon>
        <taxon>Alphaproteobacteria</taxon>
        <taxon>Sphingomonadales</taxon>
        <taxon>Sphingomonadaceae</taxon>
        <taxon>Sphingomonas</taxon>
    </lineage>
</organism>
<dbReference type="PANTHER" id="PTHR35175">
    <property type="entry name" value="DUF1289 DOMAIN-CONTAINING PROTEIN"/>
    <property type="match status" value="1"/>
</dbReference>
<evidence type="ECO:0000313" key="2">
    <source>
        <dbReference type="Proteomes" id="UP001139451"/>
    </source>
</evidence>
<dbReference type="EMBL" id="JAMLDX010000021">
    <property type="protein sequence ID" value="MCP3732685.1"/>
    <property type="molecule type" value="Genomic_DNA"/>
</dbReference>
<protein>
    <submittedName>
        <fullName evidence="1">DUF1289 domain-containing protein</fullName>
    </submittedName>
</protein>
<dbReference type="PANTHER" id="PTHR35175:SF2">
    <property type="entry name" value="DUF1289 DOMAIN-CONTAINING PROTEIN"/>
    <property type="match status" value="1"/>
</dbReference>
<evidence type="ECO:0000313" key="1">
    <source>
        <dbReference type="EMBL" id="MCP3732685.1"/>
    </source>
</evidence>
<reference evidence="1" key="1">
    <citation type="submission" date="2022-05" db="EMBL/GenBank/DDBJ databases">
        <title>Sphingomonas sp. strain MG17 Genome sequencing and assembly.</title>
        <authorList>
            <person name="Kim I."/>
        </authorList>
    </citation>
    <scope>NUCLEOTIDE SEQUENCE</scope>
    <source>
        <strain evidence="1">MG17</strain>
    </source>
</reference>
<dbReference type="InterPro" id="IPR010710">
    <property type="entry name" value="DUF1289"/>
</dbReference>
<keyword evidence="2" id="KW-1185">Reference proteome</keyword>
<proteinExistence type="predicted"/>
<dbReference type="RefSeq" id="WP_254296301.1">
    <property type="nucleotide sequence ID" value="NZ_JAMLDX010000021.1"/>
</dbReference>
<name>A0A9X2KNB4_9SPHN</name>
<dbReference type="Pfam" id="PF06945">
    <property type="entry name" value="DUF1289"/>
    <property type="match status" value="1"/>
</dbReference>
<comment type="caution">
    <text evidence="1">The sequence shown here is derived from an EMBL/GenBank/DDBJ whole genome shotgun (WGS) entry which is preliminary data.</text>
</comment>
<dbReference type="Proteomes" id="UP001139451">
    <property type="component" value="Unassembled WGS sequence"/>
</dbReference>
<accession>A0A9X2KNB4</accession>
<gene>
    <name evidence="1" type="ORF">M9978_19890</name>
</gene>
<sequence>MSPAPEDEDFLDFTPLPAVASPCVSICRMRRDGLCEGCGRTLGEIAEWSLASDERRREILARIGHWAAAPLR</sequence>
<dbReference type="AlphaFoldDB" id="A0A9X2KNB4"/>